<dbReference type="InterPro" id="IPR010144">
    <property type="entry name" value="CRISPR-assoc_prot_Csd1-typ"/>
</dbReference>
<name>A0A3E2WQ96_9FIRM</name>
<organism evidence="2 3">
    <name type="scientific">Hungatella hathewayi</name>
    <dbReference type="NCBI Taxonomy" id="154046"/>
    <lineage>
        <taxon>Bacteria</taxon>
        <taxon>Bacillati</taxon>
        <taxon>Bacillota</taxon>
        <taxon>Clostridia</taxon>
        <taxon>Lachnospirales</taxon>
        <taxon>Lachnospiraceae</taxon>
        <taxon>Hungatella</taxon>
    </lineage>
</organism>
<dbReference type="Proteomes" id="UP000261111">
    <property type="component" value="Unassembled WGS sequence"/>
</dbReference>
<proteinExistence type="predicted"/>
<sequence>MSWMSQIYKTYEENVGKGQNPDEQMTPVAHMNANAQIEVTLSRRGEFLGAAKVEKEDAVTLIPVTEASAGRSSGKTPHALCDTLSYVGGDYCHYCENEKERKSAEAKYKLYMEALKKWTESKYSHPKVETVHQYLLRKELIRDLVKAGVVELKEDGTFQNKKLSGKPYEKALVRFRVQSTEKEADGTWQDASLIQAYTEYYFANQDGKRDICYFLGQESAISQNHPKGIVAANYGAKLITANDKQGYTYRGRFQDEEQALAFSYEASQKIHSALTWLAKQNGAYAGTQDKRLFICWNPEGKKVPSIFGDLGLTGDDSVEAVEPNYRKKLIKTFQGYRNQFDESDSVVIMGLDAATTGRLSVTYYYQLMASDFFDRITYWGETCNWLLLKFDGQNHPYYGIETPTFERIVKCAFGRERDSSHGKSRFIEIGDKLLKEQIQRLVKCMVEKQPVPYDLVQALAVRASTPMAYTRGNRERVLSTACAIIRKYYYERETEKKGEEEYMKLNLENHDRSYLFGRLLAVLEKVERLTYDRDEKREPNAIRLQSAYVNHPMQTWKILTDQLNPYLQKLHPEARKKYKDMITDIVTALEEKDEQQLNRGLEETYLIGYYLQRAELNKRVDIKTGKQNTNDHEEAGENEHLTE</sequence>
<dbReference type="AlphaFoldDB" id="A0A3E2WQ96"/>
<reference evidence="2 3" key="1">
    <citation type="submission" date="2018-08" db="EMBL/GenBank/DDBJ databases">
        <title>A genome reference for cultivated species of the human gut microbiota.</title>
        <authorList>
            <person name="Zou Y."/>
            <person name="Xue W."/>
            <person name="Luo G."/>
        </authorList>
    </citation>
    <scope>NUCLEOTIDE SEQUENCE [LARGE SCALE GENOMIC DNA]</scope>
    <source>
        <strain evidence="2 3">AF19-21</strain>
    </source>
</reference>
<gene>
    <name evidence="2" type="primary">cas8c</name>
    <name evidence="2" type="ORF">DWX41_15050</name>
</gene>
<evidence type="ECO:0000256" key="1">
    <source>
        <dbReference type="SAM" id="MobiDB-lite"/>
    </source>
</evidence>
<dbReference type="RefSeq" id="WP_025653943.1">
    <property type="nucleotide sequence ID" value="NZ_QVIA01000017.1"/>
</dbReference>
<dbReference type="EMBL" id="QVIA01000017">
    <property type="protein sequence ID" value="RGC29367.1"/>
    <property type="molecule type" value="Genomic_DNA"/>
</dbReference>
<comment type="caution">
    <text evidence="2">The sequence shown here is derived from an EMBL/GenBank/DDBJ whole genome shotgun (WGS) entry which is preliminary data.</text>
</comment>
<protein>
    <submittedName>
        <fullName evidence="2">Type I-C CRISPR-associated protein Cas8c/Csd1</fullName>
    </submittedName>
</protein>
<feature type="region of interest" description="Disordered" evidence="1">
    <location>
        <begin position="623"/>
        <end position="643"/>
    </location>
</feature>
<dbReference type="Pfam" id="PF09709">
    <property type="entry name" value="Cas_Csd1"/>
    <property type="match status" value="1"/>
</dbReference>
<evidence type="ECO:0000313" key="3">
    <source>
        <dbReference type="Proteomes" id="UP000261111"/>
    </source>
</evidence>
<dbReference type="NCBIfam" id="TIGR01863">
    <property type="entry name" value="cas_Csd1"/>
    <property type="match status" value="1"/>
</dbReference>
<evidence type="ECO:0000313" key="2">
    <source>
        <dbReference type="EMBL" id="RGC29367.1"/>
    </source>
</evidence>
<accession>A0A3E2WQ96</accession>